<dbReference type="Proteomes" id="UP000007014">
    <property type="component" value="Chromosome 10"/>
</dbReference>
<reference evidence="2 3" key="1">
    <citation type="journal article" date="2004" name="Nature">
        <title>Genome sequence of the ultrasmall unicellular red alga Cyanidioschyzon merolae 10D.</title>
        <authorList>
            <person name="Matsuzaki M."/>
            <person name="Misumi O."/>
            <person name="Shin-i T."/>
            <person name="Maruyama S."/>
            <person name="Takahara M."/>
            <person name="Miyagishima S."/>
            <person name="Mori T."/>
            <person name="Nishida K."/>
            <person name="Yagisawa F."/>
            <person name="Nishida K."/>
            <person name="Yoshida Y."/>
            <person name="Nishimura Y."/>
            <person name="Nakao S."/>
            <person name="Kobayashi T."/>
            <person name="Momoyama Y."/>
            <person name="Higashiyama T."/>
            <person name="Minoda A."/>
            <person name="Sano M."/>
            <person name="Nomoto H."/>
            <person name="Oishi K."/>
            <person name="Hayashi H."/>
            <person name="Ohta F."/>
            <person name="Nishizaka S."/>
            <person name="Haga S."/>
            <person name="Miura S."/>
            <person name="Morishita T."/>
            <person name="Kabeya Y."/>
            <person name="Terasawa K."/>
            <person name="Suzuki Y."/>
            <person name="Ishii Y."/>
            <person name="Asakawa S."/>
            <person name="Takano H."/>
            <person name="Ohta N."/>
            <person name="Kuroiwa H."/>
            <person name="Tanaka K."/>
            <person name="Shimizu N."/>
            <person name="Sugano S."/>
            <person name="Sato N."/>
            <person name="Nozaki H."/>
            <person name="Ogasawara N."/>
            <person name="Kohara Y."/>
            <person name="Kuroiwa T."/>
        </authorList>
    </citation>
    <scope>NUCLEOTIDE SEQUENCE [LARGE SCALE GENOMIC DNA]</scope>
    <source>
        <strain evidence="2 3">10D</strain>
    </source>
</reference>
<evidence type="ECO:0000313" key="2">
    <source>
        <dbReference type="EMBL" id="BAM80378.1"/>
    </source>
</evidence>
<dbReference type="PANTHER" id="PTHR34051">
    <property type="entry name" value="PROTEIN LOW PSII ACCUMULATION 3, CHLOROPLASTIC"/>
    <property type="match status" value="1"/>
</dbReference>
<keyword evidence="3" id="KW-1185">Reference proteome</keyword>
<dbReference type="EMBL" id="AP006492">
    <property type="protein sequence ID" value="BAM80378.1"/>
    <property type="molecule type" value="Genomic_DNA"/>
</dbReference>
<dbReference type="AlphaFoldDB" id="M1VHK1"/>
<dbReference type="RefSeq" id="XP_005534985.1">
    <property type="nucleotide sequence ID" value="XM_005534928.1"/>
</dbReference>
<name>M1VHK1_CYAM1</name>
<dbReference type="HOGENOM" id="CLU_052261_1_0_1"/>
<evidence type="ECO:0000313" key="3">
    <source>
        <dbReference type="Proteomes" id="UP000007014"/>
    </source>
</evidence>
<dbReference type="KEGG" id="cme:CYME_CMJ279C"/>
<protein>
    <recommendedName>
        <fullName evidence="1">DUF1995 domain-containing protein</fullName>
    </recommendedName>
</protein>
<proteinExistence type="predicted"/>
<dbReference type="InterPro" id="IPR044687">
    <property type="entry name" value="LPA3"/>
</dbReference>
<sequence>MRSLPPSGSRCSEDAMTWVQIVGTRADQVHFAPRPERCGRGAPVSFTRPLLSRRRQQALMVRWCPARLCAGNSNGNQPKKTRAKQTFSPPPSTFYQALNQAVEAVLAAVEAGERLLEIDFPPLPASVLNSTRSSSDDVIDANTRLAFDFAKMLQETTRERRNGRSTYQRVALIYPDMIERNRAFAGDAAPKKPGSGYANRFGDTVGTADSRIRLAALRAGYEAGNFIQRILQANIRDGDAGDRIEPILDDDDIFIVLGASAQELVDVEKFVQRLEETDKTRGDQRPVILFNMQLDTSRGDLGLPAFPSRMLHHRFLCRFLPVYYLRTRSYSRSISRPPFVVNYQGAIFRVYPEPYQVLLETQENRYRQVAQYATRPRLTEAKDALTKAVFPQQNEKDGGSFGFLRRGMQTATWWERASDDSSVSNKWRQ</sequence>
<dbReference type="PANTHER" id="PTHR34051:SF2">
    <property type="entry name" value="PROTEIN LPA3"/>
    <property type="match status" value="1"/>
</dbReference>
<dbReference type="GeneID" id="16993980"/>
<gene>
    <name evidence="2" type="ORF">CYME_CMJ279C</name>
</gene>
<dbReference type="STRING" id="280699.M1VHK1"/>
<feature type="domain" description="DUF1995" evidence="1">
    <location>
        <begin position="91"/>
        <end position="382"/>
    </location>
</feature>
<dbReference type="InterPro" id="IPR018962">
    <property type="entry name" value="DUF1995"/>
</dbReference>
<reference evidence="2 3" key="2">
    <citation type="journal article" date="2007" name="BMC Biol.">
        <title>A 100%-complete sequence reveals unusually simple genomic features in the hot-spring red alga Cyanidioschyzon merolae.</title>
        <authorList>
            <person name="Nozaki H."/>
            <person name="Takano H."/>
            <person name="Misumi O."/>
            <person name="Terasawa K."/>
            <person name="Matsuzaki M."/>
            <person name="Maruyama S."/>
            <person name="Nishida K."/>
            <person name="Yagisawa F."/>
            <person name="Yoshida Y."/>
            <person name="Fujiwara T."/>
            <person name="Takio S."/>
            <person name="Tamura K."/>
            <person name="Chung S.J."/>
            <person name="Nakamura S."/>
            <person name="Kuroiwa H."/>
            <person name="Tanaka K."/>
            <person name="Sato N."/>
            <person name="Kuroiwa T."/>
        </authorList>
    </citation>
    <scope>NUCLEOTIDE SEQUENCE [LARGE SCALE GENOMIC DNA]</scope>
    <source>
        <strain evidence="2 3">10D</strain>
    </source>
</reference>
<dbReference type="Gramene" id="CMJ279CT">
    <property type="protein sequence ID" value="CMJ279CT"/>
    <property type="gene ID" value="CMJ279C"/>
</dbReference>
<dbReference type="OMA" id="KSATWWE"/>
<dbReference type="Pfam" id="PF09353">
    <property type="entry name" value="DUF1995"/>
    <property type="match status" value="1"/>
</dbReference>
<evidence type="ECO:0000259" key="1">
    <source>
        <dbReference type="Pfam" id="PF09353"/>
    </source>
</evidence>
<organism evidence="2 3">
    <name type="scientific">Cyanidioschyzon merolae (strain NIES-3377 / 10D)</name>
    <name type="common">Unicellular red alga</name>
    <dbReference type="NCBI Taxonomy" id="280699"/>
    <lineage>
        <taxon>Eukaryota</taxon>
        <taxon>Rhodophyta</taxon>
        <taxon>Bangiophyceae</taxon>
        <taxon>Cyanidiales</taxon>
        <taxon>Cyanidiaceae</taxon>
        <taxon>Cyanidioschyzon</taxon>
    </lineage>
</organism>
<dbReference type="OrthoDB" id="2082at2759"/>
<accession>M1VHK1</accession>
<dbReference type="eggNOG" id="ENOG502QW2X">
    <property type="taxonomic scope" value="Eukaryota"/>
</dbReference>